<name>A0ABY5Z8P7_9ACTN</name>
<evidence type="ECO:0000313" key="1">
    <source>
        <dbReference type="EMBL" id="UWZ37921.1"/>
    </source>
</evidence>
<dbReference type="Proteomes" id="UP001058271">
    <property type="component" value="Chromosome"/>
</dbReference>
<organism evidence="1 2">
    <name type="scientific">Dactylosporangium roseum</name>
    <dbReference type="NCBI Taxonomy" id="47989"/>
    <lineage>
        <taxon>Bacteria</taxon>
        <taxon>Bacillati</taxon>
        <taxon>Actinomycetota</taxon>
        <taxon>Actinomycetes</taxon>
        <taxon>Micromonosporales</taxon>
        <taxon>Micromonosporaceae</taxon>
        <taxon>Dactylosporangium</taxon>
    </lineage>
</organism>
<dbReference type="InterPro" id="IPR021737">
    <property type="entry name" value="Phage_phiKZ_Orf197"/>
</dbReference>
<evidence type="ECO:0000313" key="2">
    <source>
        <dbReference type="Proteomes" id="UP001058271"/>
    </source>
</evidence>
<dbReference type="EMBL" id="CP073721">
    <property type="protein sequence ID" value="UWZ37921.1"/>
    <property type="molecule type" value="Genomic_DNA"/>
</dbReference>
<keyword evidence="2" id="KW-1185">Reference proteome</keyword>
<protein>
    <submittedName>
        <fullName evidence="1">DUF3307 domain-containing protein</fullName>
    </submittedName>
</protein>
<gene>
    <name evidence="1" type="ORF">Drose_06490</name>
</gene>
<sequence length="139" mass="14559">MSATVFAAAFAALYASHMVGDHLVQTDRQAAGKAADRGWLRPMAGHLLGYGLCQALALVALRVVDVEVPLWPATAGVAFSVVTHGLIDRRWPVRWLMKHTGPAAFARLAGGGLNGAYLADQSLHVGCLFIAALVIGGLS</sequence>
<reference evidence="1" key="1">
    <citation type="submission" date="2021-04" db="EMBL/GenBank/DDBJ databases">
        <title>Biosynthetic gene clusters of Dactylosporangioum roseum.</title>
        <authorList>
            <person name="Hartkoorn R.C."/>
            <person name="Beaudoing E."/>
            <person name="Hot D."/>
            <person name="Moureu S."/>
        </authorList>
    </citation>
    <scope>NUCLEOTIDE SEQUENCE</scope>
    <source>
        <strain evidence="1">NRRL B-16295</strain>
    </source>
</reference>
<accession>A0ABY5Z8P7</accession>
<dbReference type="RefSeq" id="WP_260727283.1">
    <property type="nucleotide sequence ID" value="NZ_BAAABS010000033.1"/>
</dbReference>
<dbReference type="Pfam" id="PF11750">
    <property type="entry name" value="DUF3307"/>
    <property type="match status" value="1"/>
</dbReference>
<proteinExistence type="predicted"/>